<reference evidence="13" key="3">
    <citation type="submission" date="2023-05" db="EMBL/GenBank/DDBJ databases">
        <authorList>
            <person name="Smith C.H."/>
        </authorList>
    </citation>
    <scope>NUCLEOTIDE SEQUENCE</scope>
    <source>
        <strain evidence="13">CHS0354</strain>
        <tissue evidence="13">Mantle</tissue>
    </source>
</reference>
<dbReference type="PANTHER" id="PTHR31054:SF5">
    <property type="entry name" value="PROTEIN ZAR1-LIKE"/>
    <property type="match status" value="1"/>
</dbReference>
<dbReference type="SMART" id="SM01328">
    <property type="entry name" value="zf-3CxxC"/>
    <property type="match status" value="1"/>
</dbReference>
<dbReference type="GO" id="GO:0008270">
    <property type="term" value="F:zinc ion binding"/>
    <property type="evidence" value="ECO:0007669"/>
    <property type="project" value="UniProtKB-KW"/>
</dbReference>
<evidence type="ECO:0000256" key="4">
    <source>
        <dbReference type="ARBA" id="ARBA00022723"/>
    </source>
</evidence>
<dbReference type="EMBL" id="JAEAOA010000968">
    <property type="protein sequence ID" value="KAK3607444.1"/>
    <property type="molecule type" value="Genomic_DNA"/>
</dbReference>
<keyword evidence="7" id="KW-0862">Zinc</keyword>
<evidence type="ECO:0000256" key="10">
    <source>
        <dbReference type="ARBA" id="ARBA00034699"/>
    </source>
</evidence>
<keyword evidence="2" id="KW-0217">Developmental protein</keyword>
<comment type="similarity">
    <text evidence="10">Belongs to the ZAR1 family.</text>
</comment>
<keyword evidence="9" id="KW-0896">Oogenesis</keyword>
<dbReference type="GO" id="GO:0006412">
    <property type="term" value="P:translation"/>
    <property type="evidence" value="ECO:0007669"/>
    <property type="project" value="TreeGrafter"/>
</dbReference>
<evidence type="ECO:0000256" key="1">
    <source>
        <dbReference type="ARBA" id="ARBA00004496"/>
    </source>
</evidence>
<evidence type="ECO:0000256" key="9">
    <source>
        <dbReference type="ARBA" id="ARBA00022943"/>
    </source>
</evidence>
<sequence length="111" mass="12968">MFRGRRGRRGGRGGSTLGRRRYGFFQCSKCNAHWESSHVYRKGGYDYYQQECKSCRIAVSPYKVEPIKCSMCGEENCICDDEDREDRHNDSSRPHRSDLCERCKKGLRCGR</sequence>
<feature type="domain" description="3CxxC-type" evidence="12">
    <location>
        <begin position="20"/>
        <end position="106"/>
    </location>
</feature>
<organism evidence="13 14">
    <name type="scientific">Potamilus streckersoni</name>
    <dbReference type="NCBI Taxonomy" id="2493646"/>
    <lineage>
        <taxon>Eukaryota</taxon>
        <taxon>Metazoa</taxon>
        <taxon>Spiralia</taxon>
        <taxon>Lophotrochozoa</taxon>
        <taxon>Mollusca</taxon>
        <taxon>Bivalvia</taxon>
        <taxon>Autobranchia</taxon>
        <taxon>Heteroconchia</taxon>
        <taxon>Palaeoheterodonta</taxon>
        <taxon>Unionida</taxon>
        <taxon>Unionoidea</taxon>
        <taxon>Unionidae</taxon>
        <taxon>Ambleminae</taxon>
        <taxon>Lampsilini</taxon>
        <taxon>Potamilus</taxon>
    </lineage>
</organism>
<reference evidence="13" key="2">
    <citation type="journal article" date="2021" name="Genome Biol. Evol.">
        <title>Developing a high-quality reference genome for a parasitic bivalve with doubly uniparental inheritance (Bivalvia: Unionida).</title>
        <authorList>
            <person name="Smith C.H."/>
        </authorList>
    </citation>
    <scope>NUCLEOTIDE SEQUENCE</scope>
    <source>
        <strain evidence="13">CHS0354</strain>
        <tissue evidence="13">Mantle</tissue>
    </source>
</reference>
<gene>
    <name evidence="13" type="ORF">CHS0354_015586</name>
</gene>
<dbReference type="Proteomes" id="UP001195483">
    <property type="component" value="Unassembled WGS sequence"/>
</dbReference>
<reference evidence="13" key="1">
    <citation type="journal article" date="2021" name="Genome Biol. Evol.">
        <title>A High-Quality Reference Genome for a Parasitic Bivalve with Doubly Uniparental Inheritance (Bivalvia: Unionida).</title>
        <authorList>
            <person name="Smith C.H."/>
        </authorList>
    </citation>
    <scope>NUCLEOTIDE SEQUENCE</scope>
    <source>
        <strain evidence="13">CHS0354</strain>
    </source>
</reference>
<dbReference type="GO" id="GO:0048477">
    <property type="term" value="P:oogenesis"/>
    <property type="evidence" value="ECO:0007669"/>
    <property type="project" value="UniProtKB-KW"/>
</dbReference>
<evidence type="ECO:0000256" key="8">
    <source>
        <dbReference type="ARBA" id="ARBA00022884"/>
    </source>
</evidence>
<evidence type="ECO:0000256" key="6">
    <source>
        <dbReference type="ARBA" id="ARBA00022782"/>
    </source>
</evidence>
<dbReference type="GO" id="GO:0003729">
    <property type="term" value="F:mRNA binding"/>
    <property type="evidence" value="ECO:0007669"/>
    <property type="project" value="UniProtKB-ARBA"/>
</dbReference>
<evidence type="ECO:0000256" key="3">
    <source>
        <dbReference type="ARBA" id="ARBA00022490"/>
    </source>
</evidence>
<evidence type="ECO:0000256" key="11">
    <source>
        <dbReference type="ARBA" id="ARBA00049576"/>
    </source>
</evidence>
<comment type="subcellular location">
    <subcellularLocation>
        <location evidence="1">Cytoplasm</location>
    </subcellularLocation>
</comment>
<name>A0AAE0TCL6_9BIVA</name>
<comment type="function">
    <text evidence="11">mRNA-binding protein required for maternal mRNA storage, translation and degradation during oocyte maturation. Probably promotes formation of some phase-separated membraneless compartment that stores maternal mRNAs in oocytes: acts by undergoing liquid-liquid phase separation upon binding to maternal mRNAs. Binds to the 3'-UTR of maternal mRNAs, inhibiting their translation.</text>
</comment>
<keyword evidence="14" id="KW-1185">Reference proteome</keyword>
<evidence type="ECO:0000256" key="5">
    <source>
        <dbReference type="ARBA" id="ARBA00022771"/>
    </source>
</evidence>
<comment type="caution">
    <text evidence="13">The sequence shown here is derived from an EMBL/GenBank/DDBJ whole genome shotgun (WGS) entry which is preliminary data.</text>
</comment>
<dbReference type="AlphaFoldDB" id="A0AAE0TCL6"/>
<dbReference type="Pfam" id="PF13695">
    <property type="entry name" value="Zn_ribbon_3CxxC"/>
    <property type="match status" value="1"/>
</dbReference>
<evidence type="ECO:0000259" key="12">
    <source>
        <dbReference type="SMART" id="SM01328"/>
    </source>
</evidence>
<protein>
    <recommendedName>
        <fullName evidence="12">3CxxC-type domain-containing protein</fullName>
    </recommendedName>
</protein>
<keyword evidence="5" id="KW-0863">Zinc-finger</keyword>
<keyword evidence="4" id="KW-0479">Metal-binding</keyword>
<evidence type="ECO:0000256" key="2">
    <source>
        <dbReference type="ARBA" id="ARBA00022473"/>
    </source>
</evidence>
<dbReference type="PANTHER" id="PTHR31054">
    <property type="entry name" value="ZYGOTE ARREST PROTEIN 1-LIKE ISOFORM X1"/>
    <property type="match status" value="1"/>
</dbReference>
<dbReference type="InterPro" id="IPR026775">
    <property type="entry name" value="Zar1"/>
</dbReference>
<keyword evidence="8" id="KW-0694">RNA-binding</keyword>
<keyword evidence="6" id="KW-0221">Differentiation</keyword>
<proteinExistence type="inferred from homology"/>
<dbReference type="GO" id="GO:0017148">
    <property type="term" value="P:negative regulation of translation"/>
    <property type="evidence" value="ECO:0007669"/>
    <property type="project" value="UniProtKB-ARBA"/>
</dbReference>
<dbReference type="InterPro" id="IPR027377">
    <property type="entry name" value="ZAR1/RTP1-5-like_Znf-3CxxC"/>
</dbReference>
<evidence type="ECO:0000313" key="14">
    <source>
        <dbReference type="Proteomes" id="UP001195483"/>
    </source>
</evidence>
<accession>A0AAE0TCL6</accession>
<evidence type="ECO:0000313" key="13">
    <source>
        <dbReference type="EMBL" id="KAK3607444.1"/>
    </source>
</evidence>
<dbReference type="GO" id="GO:0005737">
    <property type="term" value="C:cytoplasm"/>
    <property type="evidence" value="ECO:0007669"/>
    <property type="project" value="UniProtKB-SubCell"/>
</dbReference>
<keyword evidence="3" id="KW-0963">Cytoplasm</keyword>
<evidence type="ECO:0000256" key="7">
    <source>
        <dbReference type="ARBA" id="ARBA00022833"/>
    </source>
</evidence>